<dbReference type="GO" id="GO:0007264">
    <property type="term" value="P:small GTPase-mediated signal transduction"/>
    <property type="evidence" value="ECO:0007669"/>
    <property type="project" value="InterPro"/>
</dbReference>
<protein>
    <submittedName>
        <fullName evidence="5">Uncharacterized protein</fullName>
    </submittedName>
</protein>
<name>A0A8S9MY31_BRACR</name>
<dbReference type="GO" id="GO:0005525">
    <property type="term" value="F:GTP binding"/>
    <property type="evidence" value="ECO:0007669"/>
    <property type="project" value="UniProtKB-KW"/>
</dbReference>
<proteinExistence type="inferred from homology"/>
<comment type="caution">
    <text evidence="5">The sequence shown here is derived from an EMBL/GenBank/DDBJ whole genome shotgun (WGS) entry which is preliminary data.</text>
</comment>
<dbReference type="InterPro" id="IPR003578">
    <property type="entry name" value="Small_GTPase_Rho"/>
</dbReference>
<organism evidence="5 6">
    <name type="scientific">Brassica cretica</name>
    <name type="common">Mustard</name>
    <dbReference type="NCBI Taxonomy" id="69181"/>
    <lineage>
        <taxon>Eukaryota</taxon>
        <taxon>Viridiplantae</taxon>
        <taxon>Streptophyta</taxon>
        <taxon>Embryophyta</taxon>
        <taxon>Tracheophyta</taxon>
        <taxon>Spermatophyta</taxon>
        <taxon>Magnoliopsida</taxon>
        <taxon>eudicotyledons</taxon>
        <taxon>Gunneridae</taxon>
        <taxon>Pentapetalae</taxon>
        <taxon>rosids</taxon>
        <taxon>malvids</taxon>
        <taxon>Brassicales</taxon>
        <taxon>Brassicaceae</taxon>
        <taxon>Brassiceae</taxon>
        <taxon>Brassica</taxon>
    </lineage>
</organism>
<keyword evidence="3" id="KW-0342">GTP-binding</keyword>
<evidence type="ECO:0000313" key="5">
    <source>
        <dbReference type="EMBL" id="KAF3485837.1"/>
    </source>
</evidence>
<evidence type="ECO:0000256" key="1">
    <source>
        <dbReference type="ARBA" id="ARBA00010142"/>
    </source>
</evidence>
<evidence type="ECO:0000256" key="4">
    <source>
        <dbReference type="ARBA" id="ARBA00023288"/>
    </source>
</evidence>
<dbReference type="EMBL" id="QGKX02002183">
    <property type="protein sequence ID" value="KAF3485837.1"/>
    <property type="molecule type" value="Genomic_DNA"/>
</dbReference>
<reference evidence="5" key="1">
    <citation type="submission" date="2019-12" db="EMBL/GenBank/DDBJ databases">
        <title>Genome sequencing and annotation of Brassica cretica.</title>
        <authorList>
            <person name="Studholme D.J."/>
            <person name="Sarris P."/>
        </authorList>
    </citation>
    <scope>NUCLEOTIDE SEQUENCE</scope>
    <source>
        <strain evidence="5">PFS-109/04</strain>
        <tissue evidence="5">Leaf</tissue>
    </source>
</reference>
<dbReference type="GO" id="GO:0003924">
    <property type="term" value="F:GTPase activity"/>
    <property type="evidence" value="ECO:0007669"/>
    <property type="project" value="InterPro"/>
</dbReference>
<accession>A0A8S9MY31</accession>
<dbReference type="Proteomes" id="UP000712600">
    <property type="component" value="Unassembled WGS sequence"/>
</dbReference>
<gene>
    <name evidence="5" type="ORF">F2Q69_00053864</name>
</gene>
<keyword evidence="4" id="KW-0449">Lipoprotein</keyword>
<dbReference type="SUPFAM" id="SSF52540">
    <property type="entry name" value="P-loop containing nucleoside triphosphate hydrolases"/>
    <property type="match status" value="1"/>
</dbReference>
<sequence length="107" mass="12130">MSYRGANVFILAFSLISRPSFENIGKKWAFELQHYAPNVPVVLVGTKLDLRENKFPMNDPGACTTSIEHVGSIDGRHNSSEWFIADGYTNGSSERFRGEEHRWTPQL</sequence>
<keyword evidence="2" id="KW-0547">Nucleotide-binding</keyword>
<dbReference type="PANTHER" id="PTHR24072">
    <property type="entry name" value="RHO FAMILY GTPASE"/>
    <property type="match status" value="1"/>
</dbReference>
<feature type="non-terminal residue" evidence="5">
    <location>
        <position position="1"/>
    </location>
</feature>
<dbReference type="Pfam" id="PF00071">
    <property type="entry name" value="Ras"/>
    <property type="match status" value="1"/>
</dbReference>
<dbReference type="InterPro" id="IPR027417">
    <property type="entry name" value="P-loop_NTPase"/>
</dbReference>
<evidence type="ECO:0000256" key="3">
    <source>
        <dbReference type="ARBA" id="ARBA00023134"/>
    </source>
</evidence>
<dbReference type="SMART" id="SM00174">
    <property type="entry name" value="RHO"/>
    <property type="match status" value="1"/>
</dbReference>
<comment type="similarity">
    <text evidence="1">Belongs to the small GTPase superfamily. Rho family.</text>
</comment>
<dbReference type="AlphaFoldDB" id="A0A8S9MY31"/>
<dbReference type="GO" id="GO:0016020">
    <property type="term" value="C:membrane"/>
    <property type="evidence" value="ECO:0007669"/>
    <property type="project" value="UniProtKB-ARBA"/>
</dbReference>
<dbReference type="InterPro" id="IPR001806">
    <property type="entry name" value="Small_GTPase"/>
</dbReference>
<evidence type="ECO:0000256" key="2">
    <source>
        <dbReference type="ARBA" id="ARBA00022741"/>
    </source>
</evidence>
<dbReference type="Gene3D" id="3.40.50.300">
    <property type="entry name" value="P-loop containing nucleotide triphosphate hydrolases"/>
    <property type="match status" value="1"/>
</dbReference>
<evidence type="ECO:0000313" key="6">
    <source>
        <dbReference type="Proteomes" id="UP000712600"/>
    </source>
</evidence>